<protein>
    <recommendedName>
        <fullName evidence="4">DUF1294 domain-containing protein</fullName>
    </recommendedName>
</protein>
<evidence type="ECO:0000313" key="3">
    <source>
        <dbReference type="Proteomes" id="UP000076586"/>
    </source>
</evidence>
<feature type="transmembrane region" description="Helical" evidence="1">
    <location>
        <begin position="65"/>
        <end position="84"/>
    </location>
</feature>
<dbReference type="OrthoDB" id="1080927at2"/>
<sequence>MSQYVILYLGVVNVLSGILFFWDKRAARNGLRRVPEIRLHLFELMGGVFINWILMYTIRHKNKKFSYYAVTYLLLFLWIAVIMYRKNIFFINA</sequence>
<dbReference type="AlphaFoldDB" id="A0A161LSW0"/>
<comment type="caution">
    <text evidence="2">The sequence shown here is derived from an EMBL/GenBank/DDBJ whole genome shotgun (WGS) entry which is preliminary data.</text>
</comment>
<dbReference type="Pfam" id="PF06961">
    <property type="entry name" value="DUF1294"/>
    <property type="match status" value="1"/>
</dbReference>
<dbReference type="InterPro" id="IPR012156">
    <property type="entry name" value="Cold_shock_CspA"/>
</dbReference>
<reference evidence="3" key="1">
    <citation type="submission" date="2016-04" db="EMBL/GenBank/DDBJ databases">
        <title>Draft genome sequence of Paludibacter jiangxiensis strain NM7.</title>
        <authorList>
            <person name="Qiu Y."/>
            <person name="Matsuura N."/>
            <person name="Ohashi A."/>
            <person name="Tourlousse M.D."/>
            <person name="Sekiguchi Y."/>
        </authorList>
    </citation>
    <scope>NUCLEOTIDE SEQUENCE [LARGE SCALE GENOMIC DNA]</scope>
    <source>
        <strain evidence="3">NM7</strain>
    </source>
</reference>
<reference evidence="3" key="2">
    <citation type="journal article" date="2017" name="Genome Announc.">
        <title>Draft genome sequence of Paludibacter jiangxiensis NM7(T), a propionate-producing fermentative bacterium.</title>
        <authorList>
            <person name="Qiu Y.-L."/>
            <person name="Tourlousse D.M."/>
            <person name="Matsuura N."/>
            <person name="Ohashi A."/>
            <person name="Sekiguchi Y."/>
        </authorList>
    </citation>
    <scope>NUCLEOTIDE SEQUENCE [LARGE SCALE GENOMIC DNA]</scope>
    <source>
        <strain evidence="3">NM7</strain>
    </source>
</reference>
<evidence type="ECO:0000256" key="1">
    <source>
        <dbReference type="SAM" id="Phobius"/>
    </source>
</evidence>
<dbReference type="RefSeq" id="WP_068705575.1">
    <property type="nucleotide sequence ID" value="NZ_BDCR01000004.1"/>
</dbReference>
<feature type="transmembrane region" description="Helical" evidence="1">
    <location>
        <begin position="6"/>
        <end position="22"/>
    </location>
</feature>
<gene>
    <name evidence="2" type="ORF">PJIAN_4473</name>
</gene>
<dbReference type="Proteomes" id="UP000076586">
    <property type="component" value="Unassembled WGS sequence"/>
</dbReference>
<evidence type="ECO:0000313" key="2">
    <source>
        <dbReference type="EMBL" id="GAT63930.1"/>
    </source>
</evidence>
<dbReference type="GO" id="GO:0003676">
    <property type="term" value="F:nucleic acid binding"/>
    <property type="evidence" value="ECO:0007669"/>
    <property type="project" value="InterPro"/>
</dbReference>
<dbReference type="InterPro" id="IPR010718">
    <property type="entry name" value="DUF1294"/>
</dbReference>
<keyword evidence="1" id="KW-1133">Transmembrane helix</keyword>
<keyword evidence="3" id="KW-1185">Reference proteome</keyword>
<dbReference type="EMBL" id="BDCR01000004">
    <property type="protein sequence ID" value="GAT63930.1"/>
    <property type="molecule type" value="Genomic_DNA"/>
</dbReference>
<dbReference type="PIRSF" id="PIRSF002599">
    <property type="entry name" value="Cold_shock_A"/>
    <property type="match status" value="1"/>
</dbReference>
<keyword evidence="1" id="KW-0812">Transmembrane</keyword>
<accession>A0A161LSW0</accession>
<keyword evidence="1" id="KW-0472">Membrane</keyword>
<name>A0A161LSW0_9BACT</name>
<feature type="transmembrane region" description="Helical" evidence="1">
    <location>
        <begin position="42"/>
        <end position="59"/>
    </location>
</feature>
<proteinExistence type="predicted"/>
<organism evidence="2 3">
    <name type="scientific">Paludibacter jiangxiensis</name>
    <dbReference type="NCBI Taxonomy" id="681398"/>
    <lineage>
        <taxon>Bacteria</taxon>
        <taxon>Pseudomonadati</taxon>
        <taxon>Bacteroidota</taxon>
        <taxon>Bacteroidia</taxon>
        <taxon>Bacteroidales</taxon>
        <taxon>Paludibacteraceae</taxon>
        <taxon>Paludibacter</taxon>
    </lineage>
</organism>
<dbReference type="STRING" id="681398.PJIAN_4473"/>
<evidence type="ECO:0008006" key="4">
    <source>
        <dbReference type="Google" id="ProtNLM"/>
    </source>
</evidence>